<accession>A0A841HUV2</accession>
<protein>
    <submittedName>
        <fullName evidence="2">DNA-binding PadR family transcriptional regulator</fullName>
    </submittedName>
</protein>
<dbReference type="EMBL" id="JACHHG010000001">
    <property type="protein sequence ID" value="MBB6096603.1"/>
    <property type="molecule type" value="Genomic_DNA"/>
</dbReference>
<keyword evidence="2" id="KW-0238">DNA-binding</keyword>
<dbReference type="InterPro" id="IPR052509">
    <property type="entry name" value="Metal_resp_DNA-bind_regulator"/>
</dbReference>
<dbReference type="PANTHER" id="PTHR33169">
    <property type="entry name" value="PADR-FAMILY TRANSCRIPTIONAL REGULATOR"/>
    <property type="match status" value="1"/>
</dbReference>
<evidence type="ECO:0000313" key="3">
    <source>
        <dbReference type="Proteomes" id="UP000569951"/>
    </source>
</evidence>
<dbReference type="InterPro" id="IPR005149">
    <property type="entry name" value="Tscrpt_reg_PadR_N"/>
</dbReference>
<evidence type="ECO:0000313" key="2">
    <source>
        <dbReference type="EMBL" id="MBB6096603.1"/>
    </source>
</evidence>
<dbReference type="Pfam" id="PF03551">
    <property type="entry name" value="PadR"/>
    <property type="match status" value="1"/>
</dbReference>
<organism evidence="2 3">
    <name type="scientific">Deinobacterium chartae</name>
    <dbReference type="NCBI Taxonomy" id="521158"/>
    <lineage>
        <taxon>Bacteria</taxon>
        <taxon>Thermotogati</taxon>
        <taxon>Deinococcota</taxon>
        <taxon>Deinococci</taxon>
        <taxon>Deinococcales</taxon>
        <taxon>Deinococcaceae</taxon>
        <taxon>Deinobacterium</taxon>
    </lineage>
</organism>
<name>A0A841HUV2_9DEIO</name>
<gene>
    <name evidence="2" type="ORF">HNR42_000015</name>
</gene>
<dbReference type="InterPro" id="IPR036390">
    <property type="entry name" value="WH_DNA-bd_sf"/>
</dbReference>
<dbReference type="PANTHER" id="PTHR33169:SF27">
    <property type="entry name" value="TRANSCRIPTIONAL REGULATOR PADR FAMILY PROTEIN"/>
    <property type="match status" value="1"/>
</dbReference>
<dbReference type="AlphaFoldDB" id="A0A841HUV2"/>
<dbReference type="Gene3D" id="1.10.10.10">
    <property type="entry name" value="Winged helix-like DNA-binding domain superfamily/Winged helix DNA-binding domain"/>
    <property type="match status" value="1"/>
</dbReference>
<comment type="caution">
    <text evidence="2">The sequence shown here is derived from an EMBL/GenBank/DDBJ whole genome shotgun (WGS) entry which is preliminary data.</text>
</comment>
<sequence>MNPDANTLLLLGLLKGQSQHGYQLNEFIERNLTRFTTLKKATAYAALDRLEKSGLIEARSEQAGNRPTRRVYTLTPRGEARFLELLRAHLARPEPLAFYGDLGLMFLSQLPPGEVLELLAARARHLEAHITALQAVPVHEGALGRGLYGVDLAVSRQLALLRAERDWLRGVLEALPQR</sequence>
<dbReference type="Proteomes" id="UP000569951">
    <property type="component" value="Unassembled WGS sequence"/>
</dbReference>
<proteinExistence type="predicted"/>
<keyword evidence="3" id="KW-1185">Reference proteome</keyword>
<evidence type="ECO:0000259" key="1">
    <source>
        <dbReference type="Pfam" id="PF03551"/>
    </source>
</evidence>
<dbReference type="SUPFAM" id="SSF46785">
    <property type="entry name" value="Winged helix' DNA-binding domain"/>
    <property type="match status" value="1"/>
</dbReference>
<feature type="domain" description="Transcription regulator PadR N-terminal" evidence="1">
    <location>
        <begin position="10"/>
        <end position="82"/>
    </location>
</feature>
<reference evidence="2 3" key="1">
    <citation type="submission" date="2020-08" db="EMBL/GenBank/DDBJ databases">
        <title>Genomic Encyclopedia of Type Strains, Phase IV (KMG-IV): sequencing the most valuable type-strain genomes for metagenomic binning, comparative biology and taxonomic classification.</title>
        <authorList>
            <person name="Goeker M."/>
        </authorList>
    </citation>
    <scope>NUCLEOTIDE SEQUENCE [LARGE SCALE GENOMIC DNA]</scope>
    <source>
        <strain evidence="2 3">DSM 21458</strain>
    </source>
</reference>
<dbReference type="RefSeq" id="WP_183983254.1">
    <property type="nucleotide sequence ID" value="NZ_JACHHG010000001.1"/>
</dbReference>
<dbReference type="GO" id="GO:0003677">
    <property type="term" value="F:DNA binding"/>
    <property type="evidence" value="ECO:0007669"/>
    <property type="project" value="UniProtKB-KW"/>
</dbReference>
<dbReference type="InterPro" id="IPR036388">
    <property type="entry name" value="WH-like_DNA-bd_sf"/>
</dbReference>